<dbReference type="Proteomes" id="UP001519332">
    <property type="component" value="Unassembled WGS sequence"/>
</dbReference>
<evidence type="ECO:0008006" key="4">
    <source>
        <dbReference type="Google" id="ProtNLM"/>
    </source>
</evidence>
<protein>
    <recommendedName>
        <fullName evidence="4">Secreted protein</fullName>
    </recommendedName>
</protein>
<evidence type="ECO:0000256" key="1">
    <source>
        <dbReference type="SAM" id="SignalP"/>
    </source>
</evidence>
<feature type="chain" id="PRO_5045992741" description="Secreted protein" evidence="1">
    <location>
        <begin position="30"/>
        <end position="140"/>
    </location>
</feature>
<accession>A0ABS4TY42</accession>
<name>A0ABS4TY42_9PSEU</name>
<reference evidence="2 3" key="1">
    <citation type="submission" date="2021-03" db="EMBL/GenBank/DDBJ databases">
        <title>Sequencing the genomes of 1000 actinobacteria strains.</title>
        <authorList>
            <person name="Klenk H.-P."/>
        </authorList>
    </citation>
    <scope>NUCLEOTIDE SEQUENCE [LARGE SCALE GENOMIC DNA]</scope>
    <source>
        <strain evidence="2 3">DSM 46670</strain>
    </source>
</reference>
<sequence>MLRRLTQLFVTTALVATGTLVLTASPAAAAGGCTPPPQNGTIGACIDYSGGSYAQADFYLNVNPDWSRYQYTVVMYQNGVPYTLTDGMPDFTSTGRYCCWYKHVAALPQRWITLRTRVNVYMQNGAFHYAIDSPTISVRA</sequence>
<feature type="signal peptide" evidence="1">
    <location>
        <begin position="1"/>
        <end position="29"/>
    </location>
</feature>
<evidence type="ECO:0000313" key="2">
    <source>
        <dbReference type="EMBL" id="MBP2329299.1"/>
    </source>
</evidence>
<proteinExistence type="predicted"/>
<comment type="caution">
    <text evidence="2">The sequence shown here is derived from an EMBL/GenBank/DDBJ whole genome shotgun (WGS) entry which is preliminary data.</text>
</comment>
<dbReference type="RefSeq" id="WP_209646120.1">
    <property type="nucleotide sequence ID" value="NZ_JAGINW010000001.1"/>
</dbReference>
<organism evidence="2 3">
    <name type="scientific">Kibdelosporangium banguiense</name>
    <dbReference type="NCBI Taxonomy" id="1365924"/>
    <lineage>
        <taxon>Bacteria</taxon>
        <taxon>Bacillati</taxon>
        <taxon>Actinomycetota</taxon>
        <taxon>Actinomycetes</taxon>
        <taxon>Pseudonocardiales</taxon>
        <taxon>Pseudonocardiaceae</taxon>
        <taxon>Kibdelosporangium</taxon>
    </lineage>
</organism>
<keyword evidence="3" id="KW-1185">Reference proteome</keyword>
<evidence type="ECO:0000313" key="3">
    <source>
        <dbReference type="Proteomes" id="UP001519332"/>
    </source>
</evidence>
<dbReference type="PROSITE" id="PS51257">
    <property type="entry name" value="PROKAR_LIPOPROTEIN"/>
    <property type="match status" value="1"/>
</dbReference>
<keyword evidence="1" id="KW-0732">Signal</keyword>
<dbReference type="EMBL" id="JAGINW010000001">
    <property type="protein sequence ID" value="MBP2329299.1"/>
    <property type="molecule type" value="Genomic_DNA"/>
</dbReference>
<gene>
    <name evidence="2" type="ORF">JOF56_009684</name>
</gene>